<dbReference type="InterPro" id="IPR019019">
    <property type="entry name" value="H-type_lectin_domain"/>
</dbReference>
<feature type="domain" description="H-type lectin" evidence="1">
    <location>
        <begin position="39"/>
        <end position="104"/>
    </location>
</feature>
<dbReference type="Gene3D" id="2.60.40.2080">
    <property type="match status" value="1"/>
</dbReference>
<dbReference type="Proteomes" id="UP000231516">
    <property type="component" value="Unassembled WGS sequence"/>
</dbReference>
<dbReference type="RefSeq" id="WP_099591552.1">
    <property type="nucleotide sequence ID" value="NZ_MDGM01000007.1"/>
</dbReference>
<protein>
    <recommendedName>
        <fullName evidence="1">H-type lectin domain-containing protein</fullName>
    </recommendedName>
</protein>
<dbReference type="Pfam" id="PF09458">
    <property type="entry name" value="H_lectin"/>
    <property type="match status" value="1"/>
</dbReference>
<name>A0A2G5K8R3_9RHOB</name>
<evidence type="ECO:0000313" key="2">
    <source>
        <dbReference type="EMBL" id="PIB25815.1"/>
    </source>
</evidence>
<accession>A0A2G5K8R3</accession>
<proteinExistence type="predicted"/>
<sequence length="115" mass="12979">MKKLNSAIVGIDQGVADLFSDFEDEGPMWSGEGTRERFVKVQFSNAFKTIPAVHASLKMIDIKHDHNYRMDLQVGSITETGFVLLIRTWADTKIARASATWMAIGEMRDEADWDV</sequence>
<dbReference type="OrthoDB" id="7658568at2"/>
<evidence type="ECO:0000313" key="3">
    <source>
        <dbReference type="Proteomes" id="UP000231516"/>
    </source>
</evidence>
<dbReference type="InterPro" id="IPR037221">
    <property type="entry name" value="H-type_lectin_dom_sf"/>
</dbReference>
<keyword evidence="3" id="KW-1185">Reference proteome</keyword>
<reference evidence="2 3" key="1">
    <citation type="submission" date="2016-08" db="EMBL/GenBank/DDBJ databases">
        <title>Draft genome of Amylibacter sp. strain 4G11.</title>
        <authorList>
            <person name="Wong S.-K."/>
            <person name="Hamasaki K."/>
            <person name="Yoshizawa S."/>
        </authorList>
    </citation>
    <scope>NUCLEOTIDE SEQUENCE [LARGE SCALE GENOMIC DNA]</scope>
    <source>
        <strain evidence="2 3">4G11</strain>
    </source>
</reference>
<gene>
    <name evidence="2" type="ORF">BFP76_12480</name>
</gene>
<comment type="caution">
    <text evidence="2">The sequence shown here is derived from an EMBL/GenBank/DDBJ whole genome shotgun (WGS) entry which is preliminary data.</text>
</comment>
<dbReference type="GO" id="GO:0007155">
    <property type="term" value="P:cell adhesion"/>
    <property type="evidence" value="ECO:0007669"/>
    <property type="project" value="InterPro"/>
</dbReference>
<dbReference type="GO" id="GO:0030246">
    <property type="term" value="F:carbohydrate binding"/>
    <property type="evidence" value="ECO:0007669"/>
    <property type="project" value="InterPro"/>
</dbReference>
<dbReference type="AlphaFoldDB" id="A0A2G5K8R3"/>
<evidence type="ECO:0000259" key="1">
    <source>
        <dbReference type="Pfam" id="PF09458"/>
    </source>
</evidence>
<dbReference type="SUPFAM" id="SSF141086">
    <property type="entry name" value="Agglutinin HPA-like"/>
    <property type="match status" value="1"/>
</dbReference>
<dbReference type="EMBL" id="MDGM01000007">
    <property type="protein sequence ID" value="PIB25815.1"/>
    <property type="molecule type" value="Genomic_DNA"/>
</dbReference>
<organism evidence="2 3">
    <name type="scientific">Paramylibacter kogurei</name>
    <dbReference type="NCBI Taxonomy" id="1889778"/>
    <lineage>
        <taxon>Bacteria</taxon>
        <taxon>Pseudomonadati</taxon>
        <taxon>Pseudomonadota</taxon>
        <taxon>Alphaproteobacteria</taxon>
        <taxon>Rhodobacterales</taxon>
        <taxon>Paracoccaceae</taxon>
        <taxon>Paramylibacter</taxon>
    </lineage>
</organism>